<comment type="caution">
    <text evidence="2">The sequence shown here is derived from an EMBL/GenBank/DDBJ whole genome shotgun (WGS) entry which is preliminary data.</text>
</comment>
<proteinExistence type="predicted"/>
<evidence type="ECO:0000313" key="3">
    <source>
        <dbReference type="Proteomes" id="UP000605201"/>
    </source>
</evidence>
<evidence type="ECO:0000256" key="1">
    <source>
        <dbReference type="SAM" id="MobiDB-lite"/>
    </source>
</evidence>
<gene>
    <name evidence="2" type="ORF">H8D96_06405</name>
</gene>
<reference evidence="2 3" key="1">
    <citation type="submission" date="2020-08" db="EMBL/GenBank/DDBJ databases">
        <title>Bridging the membrane lipid divide: bacteria of the FCB group superphylum have the potential to synthesize archaeal ether lipids.</title>
        <authorList>
            <person name="Villanueva L."/>
            <person name="Von Meijenfeldt F.A.B."/>
            <person name="Westbye A.B."/>
            <person name="Yadav S."/>
            <person name="Hopmans E.C."/>
            <person name="Dutilh B.E."/>
            <person name="Sinninghe Damste J.S."/>
        </authorList>
    </citation>
    <scope>NUCLEOTIDE SEQUENCE [LARGE SCALE GENOMIC DNA]</scope>
    <source>
        <strain evidence="2">NIOZ-UU17</strain>
    </source>
</reference>
<accession>A0A8J6NRU9</accession>
<name>A0A8J6NRU9_9BACT</name>
<protein>
    <submittedName>
        <fullName evidence="2">Uncharacterized protein</fullName>
    </submittedName>
</protein>
<dbReference type="AlphaFoldDB" id="A0A8J6NRU9"/>
<sequence length="192" mass="21919">MAKEQGIDLDSIDMEKESNNKNNKEENSLAYLISHTSKNYAKSVDQWFDSNEYLFFEKEAEVNRIRIISSQRNPIQEAEGINDAVEILRWYQWQIHVKLERAIGSASTEKPLDFGEFPKDSDGSAKVALIGTDRSMSAWKVLLTAFPRQAESILSFIKILEHIKKGLETQFPNATNFIRPGFDDNKEQGLSS</sequence>
<organism evidence="2 3">
    <name type="scientific">Candidatus Desulfatibia vada</name>
    <dbReference type="NCBI Taxonomy" id="2841696"/>
    <lineage>
        <taxon>Bacteria</taxon>
        <taxon>Pseudomonadati</taxon>
        <taxon>Thermodesulfobacteriota</taxon>
        <taxon>Desulfobacteria</taxon>
        <taxon>Desulfobacterales</taxon>
        <taxon>Desulfobacterales incertae sedis</taxon>
        <taxon>Candidatus Desulfatibia</taxon>
    </lineage>
</organism>
<dbReference type="Proteomes" id="UP000605201">
    <property type="component" value="Unassembled WGS sequence"/>
</dbReference>
<feature type="compositionally biased region" description="Basic and acidic residues" evidence="1">
    <location>
        <begin position="13"/>
        <end position="23"/>
    </location>
</feature>
<evidence type="ECO:0000313" key="2">
    <source>
        <dbReference type="EMBL" id="MBC8431534.1"/>
    </source>
</evidence>
<dbReference type="EMBL" id="JACNIG010000153">
    <property type="protein sequence ID" value="MBC8431534.1"/>
    <property type="molecule type" value="Genomic_DNA"/>
</dbReference>
<feature type="region of interest" description="Disordered" evidence="1">
    <location>
        <begin position="1"/>
        <end position="23"/>
    </location>
</feature>